<evidence type="ECO:0000313" key="4">
    <source>
        <dbReference type="Proteomes" id="UP000006727"/>
    </source>
</evidence>
<dbReference type="Proteomes" id="UP000006727">
    <property type="component" value="Chromosome 16"/>
</dbReference>
<gene>
    <name evidence="2" type="ORF">PHYPA_020825</name>
</gene>
<organism evidence="2">
    <name type="scientific">Physcomitrium patens</name>
    <name type="common">Spreading-leaved earth moss</name>
    <name type="synonym">Physcomitrella patens</name>
    <dbReference type="NCBI Taxonomy" id="3218"/>
    <lineage>
        <taxon>Eukaryota</taxon>
        <taxon>Viridiplantae</taxon>
        <taxon>Streptophyta</taxon>
        <taxon>Embryophyta</taxon>
        <taxon>Bryophyta</taxon>
        <taxon>Bryophytina</taxon>
        <taxon>Bryopsida</taxon>
        <taxon>Funariidae</taxon>
        <taxon>Funariales</taxon>
        <taxon>Funariaceae</taxon>
        <taxon>Physcomitrium</taxon>
    </lineage>
</organism>
<evidence type="ECO:0000313" key="2">
    <source>
        <dbReference type="EMBL" id="PNR37716.1"/>
    </source>
</evidence>
<proteinExistence type="predicted"/>
<sequence>MQPFVNDQNKEQKKKVPAKVQCHVSSSTGQRQFGMNIEPYYWPSIITYP</sequence>
<dbReference type="EnsemblPlants" id="Pp3c16_11690V3.1">
    <property type="protein sequence ID" value="PAC:32984407.CDS.1"/>
    <property type="gene ID" value="Pp3c16_11690"/>
</dbReference>
<reference evidence="2 4" key="1">
    <citation type="journal article" date="2008" name="Science">
        <title>The Physcomitrella genome reveals evolutionary insights into the conquest of land by plants.</title>
        <authorList>
            <person name="Rensing S."/>
            <person name="Lang D."/>
            <person name="Zimmer A."/>
            <person name="Terry A."/>
            <person name="Salamov A."/>
            <person name="Shapiro H."/>
            <person name="Nishiyama T."/>
            <person name="Perroud P.-F."/>
            <person name="Lindquist E."/>
            <person name="Kamisugi Y."/>
            <person name="Tanahashi T."/>
            <person name="Sakakibara K."/>
            <person name="Fujita T."/>
            <person name="Oishi K."/>
            <person name="Shin-I T."/>
            <person name="Kuroki Y."/>
            <person name="Toyoda A."/>
            <person name="Suzuki Y."/>
            <person name="Hashimoto A."/>
            <person name="Yamaguchi K."/>
            <person name="Sugano A."/>
            <person name="Kohara Y."/>
            <person name="Fujiyama A."/>
            <person name="Anterola A."/>
            <person name="Aoki S."/>
            <person name="Ashton N."/>
            <person name="Barbazuk W.B."/>
            <person name="Barker E."/>
            <person name="Bennetzen J."/>
            <person name="Bezanilla M."/>
            <person name="Blankenship R."/>
            <person name="Cho S.H."/>
            <person name="Dutcher S."/>
            <person name="Estelle M."/>
            <person name="Fawcett J.A."/>
            <person name="Gundlach H."/>
            <person name="Hanada K."/>
            <person name="Heyl A."/>
            <person name="Hicks K.A."/>
            <person name="Hugh J."/>
            <person name="Lohr M."/>
            <person name="Mayer K."/>
            <person name="Melkozernov A."/>
            <person name="Murata T."/>
            <person name="Nelson D."/>
            <person name="Pils B."/>
            <person name="Prigge M."/>
            <person name="Reiss B."/>
            <person name="Renner T."/>
            <person name="Rombauts S."/>
            <person name="Rushton P."/>
            <person name="Sanderfoot A."/>
            <person name="Schween G."/>
            <person name="Shiu S.-H."/>
            <person name="Stueber K."/>
            <person name="Theodoulou F.L."/>
            <person name="Tu H."/>
            <person name="Van de Peer Y."/>
            <person name="Verrier P.J."/>
            <person name="Waters E."/>
            <person name="Wood A."/>
            <person name="Yang L."/>
            <person name="Cove D."/>
            <person name="Cuming A."/>
            <person name="Hasebe M."/>
            <person name="Lucas S."/>
            <person name="Mishler D.B."/>
            <person name="Reski R."/>
            <person name="Grigoriev I."/>
            <person name="Quatrano R.S."/>
            <person name="Boore J.L."/>
        </authorList>
    </citation>
    <scope>NUCLEOTIDE SEQUENCE [LARGE SCALE GENOMIC DNA]</scope>
    <source>
        <strain evidence="3 4">cv. Gransden 2004</strain>
    </source>
</reference>
<evidence type="ECO:0000313" key="3">
    <source>
        <dbReference type="EnsemblPlants" id="PAC:32984407.CDS.1"/>
    </source>
</evidence>
<protein>
    <submittedName>
        <fullName evidence="2 3">Uncharacterized protein</fullName>
    </submittedName>
</protein>
<dbReference type="InParanoid" id="A0A2K1J865"/>
<feature type="region of interest" description="Disordered" evidence="1">
    <location>
        <begin position="1"/>
        <end position="21"/>
    </location>
</feature>
<dbReference type="AlphaFoldDB" id="A0A2K1J865"/>
<dbReference type="EMBL" id="ABEU02000016">
    <property type="protein sequence ID" value="PNR37716.1"/>
    <property type="molecule type" value="Genomic_DNA"/>
</dbReference>
<dbReference type="Gramene" id="Pp3c16_11690V3.1">
    <property type="protein sequence ID" value="PAC:32984407.CDS.1"/>
    <property type="gene ID" value="Pp3c16_11690"/>
</dbReference>
<name>A0A2K1J865_PHYPA</name>
<accession>A0A2K1J865</accession>
<keyword evidence="4" id="KW-1185">Reference proteome</keyword>
<reference evidence="2 4" key="2">
    <citation type="journal article" date="2018" name="Plant J.">
        <title>The Physcomitrella patens chromosome-scale assembly reveals moss genome structure and evolution.</title>
        <authorList>
            <person name="Lang D."/>
            <person name="Ullrich K.K."/>
            <person name="Murat F."/>
            <person name="Fuchs J."/>
            <person name="Jenkins J."/>
            <person name="Haas F.B."/>
            <person name="Piednoel M."/>
            <person name="Gundlach H."/>
            <person name="Van Bel M."/>
            <person name="Meyberg R."/>
            <person name="Vives C."/>
            <person name="Morata J."/>
            <person name="Symeonidi A."/>
            <person name="Hiss M."/>
            <person name="Muchero W."/>
            <person name="Kamisugi Y."/>
            <person name="Saleh O."/>
            <person name="Blanc G."/>
            <person name="Decker E.L."/>
            <person name="van Gessel N."/>
            <person name="Grimwood J."/>
            <person name="Hayes R.D."/>
            <person name="Graham S.W."/>
            <person name="Gunter L.E."/>
            <person name="McDaniel S.F."/>
            <person name="Hoernstein S.N.W."/>
            <person name="Larsson A."/>
            <person name="Li F.W."/>
            <person name="Perroud P.F."/>
            <person name="Phillips J."/>
            <person name="Ranjan P."/>
            <person name="Rokshar D.S."/>
            <person name="Rothfels C.J."/>
            <person name="Schneider L."/>
            <person name="Shu S."/>
            <person name="Stevenson D.W."/>
            <person name="Thummler F."/>
            <person name="Tillich M."/>
            <person name="Villarreal Aguilar J.C."/>
            <person name="Widiez T."/>
            <person name="Wong G.K."/>
            <person name="Wymore A."/>
            <person name="Zhang Y."/>
            <person name="Zimmer A.D."/>
            <person name="Quatrano R.S."/>
            <person name="Mayer K.F.X."/>
            <person name="Goodstein D."/>
            <person name="Casacuberta J.M."/>
            <person name="Vandepoele K."/>
            <person name="Reski R."/>
            <person name="Cuming A.C."/>
            <person name="Tuskan G.A."/>
            <person name="Maumus F."/>
            <person name="Salse J."/>
            <person name="Schmutz J."/>
            <person name="Rensing S.A."/>
        </authorList>
    </citation>
    <scope>NUCLEOTIDE SEQUENCE [LARGE SCALE GENOMIC DNA]</scope>
    <source>
        <strain evidence="3 4">cv. Gransden 2004</strain>
    </source>
</reference>
<evidence type="ECO:0000256" key="1">
    <source>
        <dbReference type="SAM" id="MobiDB-lite"/>
    </source>
</evidence>
<reference evidence="3" key="3">
    <citation type="submission" date="2020-12" db="UniProtKB">
        <authorList>
            <consortium name="EnsemblPlants"/>
        </authorList>
    </citation>
    <scope>IDENTIFICATION</scope>
</reference>